<dbReference type="Proteomes" id="UP001629113">
    <property type="component" value="Unassembled WGS sequence"/>
</dbReference>
<evidence type="ECO:0000313" key="2">
    <source>
        <dbReference type="EMBL" id="KAL3417678.1"/>
    </source>
</evidence>
<dbReference type="Pfam" id="PF26639">
    <property type="entry name" value="Het-6_barrel"/>
    <property type="match status" value="1"/>
</dbReference>
<dbReference type="Pfam" id="PF06985">
    <property type="entry name" value="HET"/>
    <property type="match status" value="1"/>
</dbReference>
<name>A0ABR4P2Z3_9HELO</name>
<dbReference type="PANTHER" id="PTHR24148:SF64">
    <property type="entry name" value="HETEROKARYON INCOMPATIBILITY DOMAIN-CONTAINING PROTEIN"/>
    <property type="match status" value="1"/>
</dbReference>
<proteinExistence type="predicted"/>
<comment type="caution">
    <text evidence="2">The sequence shown here is derived from an EMBL/GenBank/DDBJ whole genome shotgun (WGS) entry which is preliminary data.</text>
</comment>
<accession>A0ABR4P2Z3</accession>
<dbReference type="InterPro" id="IPR052895">
    <property type="entry name" value="HetReg/Transcr_Mod"/>
</dbReference>
<evidence type="ECO:0000259" key="1">
    <source>
        <dbReference type="Pfam" id="PF06985"/>
    </source>
</evidence>
<protein>
    <submittedName>
        <fullName evidence="2">Heterokaryon incompatibility protein</fullName>
    </submittedName>
</protein>
<dbReference type="PANTHER" id="PTHR24148">
    <property type="entry name" value="ANKYRIN REPEAT DOMAIN-CONTAINING PROTEIN 39 HOMOLOG-RELATED"/>
    <property type="match status" value="1"/>
</dbReference>
<keyword evidence="3" id="KW-1185">Reference proteome</keyword>
<reference evidence="2 3" key="1">
    <citation type="submission" date="2024-06" db="EMBL/GenBank/DDBJ databases">
        <title>Complete genome of Phlyctema vagabunda strain 19-DSS-EL-015.</title>
        <authorList>
            <person name="Fiorenzani C."/>
        </authorList>
    </citation>
    <scope>NUCLEOTIDE SEQUENCE [LARGE SCALE GENOMIC DNA]</scope>
    <source>
        <strain evidence="2 3">19-DSS-EL-015</strain>
    </source>
</reference>
<dbReference type="EMBL" id="JBFCZG010000010">
    <property type="protein sequence ID" value="KAL3417678.1"/>
    <property type="molecule type" value="Genomic_DNA"/>
</dbReference>
<dbReference type="InterPro" id="IPR010730">
    <property type="entry name" value="HET"/>
</dbReference>
<sequence length="602" mass="68348">MSSDTNNGYSLKHIGRFTEVFLKTRTNGYRYKSLQHDDEIRILLLEPGTVSEPVSCELHHVRLSEDVVYEALSYAWGSTSKPRTILCENKNLAVTESLFAALKHIRFPDKRRIIWADAICINQDLDAEKNHQVGLMAKIYSHAQQTLVWVGEDINNVAERALDYITRLDTYLSNNIPKYRNATKPVDISFVNQNDLSQHTRLSLSQEWLPDLCKNTGPLLTLPWFRRLWIVQEVALATLVELRFGNVSLPFEKLMRVLVVMVVRIGLNDVPVGFDTRGFYNLPKIGAIRISIQNAESRLQELPQNCFAMVGSFTTTDPRDKIYGLLGLGFLPGLAADYTLSIVEVFQSFARWCLSNQPHLELLSIAHGVTESKWNIPSWMPSPEMDLATRMYAPHFCASGSNVRPIDHSTVWSPDRPNIISLCAKVIEGLAEISELEMFVDGFPSREGMMEISRIAACTVNVPTDERYNRLCHAMGCGTVAFSSVVIAESFDYCFQTAQKDLDENEEVEIEDERSHTMFYIFERTLQFCRFCVTTQDKFAWVPKSAKINDKICIIQSPTTPYVLRPLESGQFLLVGQCYVQGIMHGEALDMPGFEWENINLA</sequence>
<feature type="domain" description="Heterokaryon incompatibility" evidence="1">
    <location>
        <begin position="69"/>
        <end position="233"/>
    </location>
</feature>
<gene>
    <name evidence="2" type="ORF">PVAG01_10688</name>
</gene>
<evidence type="ECO:0000313" key="3">
    <source>
        <dbReference type="Proteomes" id="UP001629113"/>
    </source>
</evidence>
<organism evidence="2 3">
    <name type="scientific">Phlyctema vagabunda</name>
    <dbReference type="NCBI Taxonomy" id="108571"/>
    <lineage>
        <taxon>Eukaryota</taxon>
        <taxon>Fungi</taxon>
        <taxon>Dikarya</taxon>
        <taxon>Ascomycota</taxon>
        <taxon>Pezizomycotina</taxon>
        <taxon>Leotiomycetes</taxon>
        <taxon>Helotiales</taxon>
        <taxon>Dermateaceae</taxon>
        <taxon>Phlyctema</taxon>
    </lineage>
</organism>